<dbReference type="Proteomes" id="UP001292094">
    <property type="component" value="Unassembled WGS sequence"/>
</dbReference>
<organism evidence="3 4">
    <name type="scientific">Petrolisthes manimaculis</name>
    <dbReference type="NCBI Taxonomy" id="1843537"/>
    <lineage>
        <taxon>Eukaryota</taxon>
        <taxon>Metazoa</taxon>
        <taxon>Ecdysozoa</taxon>
        <taxon>Arthropoda</taxon>
        <taxon>Crustacea</taxon>
        <taxon>Multicrustacea</taxon>
        <taxon>Malacostraca</taxon>
        <taxon>Eumalacostraca</taxon>
        <taxon>Eucarida</taxon>
        <taxon>Decapoda</taxon>
        <taxon>Pleocyemata</taxon>
        <taxon>Anomura</taxon>
        <taxon>Galatheoidea</taxon>
        <taxon>Porcellanidae</taxon>
        <taxon>Petrolisthes</taxon>
    </lineage>
</organism>
<dbReference type="EMBL" id="JAWZYT010004633">
    <property type="protein sequence ID" value="KAK4293129.1"/>
    <property type="molecule type" value="Genomic_DNA"/>
</dbReference>
<name>A0AAE1NPU6_9EUCA</name>
<evidence type="ECO:0000313" key="4">
    <source>
        <dbReference type="Proteomes" id="UP001292094"/>
    </source>
</evidence>
<feature type="coiled-coil region" evidence="1">
    <location>
        <begin position="154"/>
        <end position="195"/>
    </location>
</feature>
<sequence length="276" mass="30930">MVNHDPRALQINLSKNTDDENDEDIDNQDLDMPDDSPDERGPLMETTVSVLNTSLERKVKREEASNARLQNDEGVGNHDQNMPDDSPDERGPPMETTVSVLNLNTSLETKVKREEASNARLKNDEGVGNHNQDMPDDSLDKRGPPMETAVSVLNMQLERKVKRQEEYIVRLKKALAKERRTNRKMLKEKVTLEENLSKVFSPNQLLHLGKVKANGVKWSDDVIKKGIQLRDACGVDGYQLLLSQGQPLPSMRSLRRKGEVVVAASTLVSSPGLDED</sequence>
<reference evidence="3" key="1">
    <citation type="submission" date="2023-11" db="EMBL/GenBank/DDBJ databases">
        <title>Genome assemblies of two species of porcelain crab, Petrolisthes cinctipes and Petrolisthes manimaculis (Anomura: Porcellanidae).</title>
        <authorList>
            <person name="Angst P."/>
        </authorList>
    </citation>
    <scope>NUCLEOTIDE SEQUENCE</scope>
    <source>
        <strain evidence="3">PB745_02</strain>
        <tissue evidence="3">Gill</tissue>
    </source>
</reference>
<evidence type="ECO:0000256" key="1">
    <source>
        <dbReference type="SAM" id="Coils"/>
    </source>
</evidence>
<evidence type="ECO:0000313" key="3">
    <source>
        <dbReference type="EMBL" id="KAK4293129.1"/>
    </source>
</evidence>
<feature type="region of interest" description="Disordered" evidence="2">
    <location>
        <begin position="1"/>
        <end position="143"/>
    </location>
</feature>
<evidence type="ECO:0000256" key="2">
    <source>
        <dbReference type="SAM" id="MobiDB-lite"/>
    </source>
</evidence>
<dbReference type="AlphaFoldDB" id="A0AAE1NPU6"/>
<proteinExistence type="predicted"/>
<feature type="compositionally biased region" description="Polar residues" evidence="2">
    <location>
        <begin position="96"/>
        <end position="108"/>
    </location>
</feature>
<keyword evidence="4" id="KW-1185">Reference proteome</keyword>
<feature type="compositionally biased region" description="Basic and acidic residues" evidence="2">
    <location>
        <begin position="55"/>
        <end position="65"/>
    </location>
</feature>
<comment type="caution">
    <text evidence="3">The sequence shown here is derived from an EMBL/GenBank/DDBJ whole genome shotgun (WGS) entry which is preliminary data.</text>
</comment>
<accession>A0AAE1NPU6</accession>
<feature type="compositionally biased region" description="Acidic residues" evidence="2">
    <location>
        <begin position="19"/>
        <end position="37"/>
    </location>
</feature>
<gene>
    <name evidence="3" type="ORF">Pmani_034146</name>
</gene>
<keyword evidence="1" id="KW-0175">Coiled coil</keyword>
<protein>
    <submittedName>
        <fullName evidence="3">Uncharacterized protein</fullName>
    </submittedName>
</protein>
<feature type="compositionally biased region" description="Basic and acidic residues" evidence="2">
    <location>
        <begin position="109"/>
        <end position="127"/>
    </location>
</feature>